<reference evidence="2 3" key="1">
    <citation type="journal article" date="2024" name="IMA Fungus">
        <title>IMA Genome - F19 : A genome assembly and annotation guide to empower mycologists, including annotated draft genome sequences of Ceratocystis pirilliformis, Diaporthe australafricana, Fusarium ophioides, Paecilomyces lecythidis, and Sporothrix stenoceras.</title>
        <authorList>
            <person name="Aylward J."/>
            <person name="Wilson A.M."/>
            <person name="Visagie C.M."/>
            <person name="Spraker J."/>
            <person name="Barnes I."/>
            <person name="Buitendag C."/>
            <person name="Ceriani C."/>
            <person name="Del Mar Angel L."/>
            <person name="du Plessis D."/>
            <person name="Fuchs T."/>
            <person name="Gasser K."/>
            <person name="Kramer D."/>
            <person name="Li W."/>
            <person name="Munsamy K."/>
            <person name="Piso A."/>
            <person name="Price J.L."/>
            <person name="Sonnekus B."/>
            <person name="Thomas C."/>
            <person name="van der Nest A."/>
            <person name="van Dijk A."/>
            <person name="van Heerden A."/>
            <person name="van Vuuren N."/>
            <person name="Yilmaz N."/>
            <person name="Duong T.A."/>
            <person name="van der Merwe N.A."/>
            <person name="Wingfield M.J."/>
            <person name="Wingfield B.D."/>
        </authorList>
    </citation>
    <scope>NUCLEOTIDE SEQUENCE [LARGE SCALE GENOMIC DNA]</scope>
    <source>
        <strain evidence="2 3">CMW 5346</strain>
    </source>
</reference>
<sequence length="222" mass="24124">MTRTSIYGAGTLAFLGTTAMTVAATVIPNWVFYITYPTAGGSDPYWMSLGLHKSCKSDNTTPFSPLVSSAGASSSSYAAGTCRSFPSRTWDCGVEPEQQVFCTVWRTIGWLMAVALVAEFVTLIGFLVMLCGGRMRREYGWRILVPMVEGVALLQLCAMALVTYLMDHDDRFLVPGWHLGTSWTLCTVSWSLAALTGMGLAAAAYMLPPEDGYELLLNPEEA</sequence>
<keyword evidence="3" id="KW-1185">Reference proteome</keyword>
<comment type="caution">
    <text evidence="2">The sequence shown here is derived from an EMBL/GenBank/DDBJ whole genome shotgun (WGS) entry which is preliminary data.</text>
</comment>
<proteinExistence type="predicted"/>
<feature type="transmembrane region" description="Helical" evidence="1">
    <location>
        <begin position="12"/>
        <end position="36"/>
    </location>
</feature>
<feature type="transmembrane region" description="Helical" evidence="1">
    <location>
        <begin position="108"/>
        <end position="131"/>
    </location>
</feature>
<accession>A0ABR3ZAW3</accession>
<evidence type="ECO:0008006" key="4">
    <source>
        <dbReference type="Google" id="ProtNLM"/>
    </source>
</evidence>
<keyword evidence="1" id="KW-0812">Transmembrane</keyword>
<keyword evidence="1" id="KW-0472">Membrane</keyword>
<organism evidence="2 3">
    <name type="scientific">Sporothrix stenoceras</name>
    <dbReference type="NCBI Taxonomy" id="5173"/>
    <lineage>
        <taxon>Eukaryota</taxon>
        <taxon>Fungi</taxon>
        <taxon>Dikarya</taxon>
        <taxon>Ascomycota</taxon>
        <taxon>Pezizomycotina</taxon>
        <taxon>Sordariomycetes</taxon>
        <taxon>Sordariomycetidae</taxon>
        <taxon>Ophiostomatales</taxon>
        <taxon>Ophiostomataceae</taxon>
        <taxon>Sporothrix</taxon>
    </lineage>
</organism>
<evidence type="ECO:0000313" key="3">
    <source>
        <dbReference type="Proteomes" id="UP001583186"/>
    </source>
</evidence>
<feature type="transmembrane region" description="Helical" evidence="1">
    <location>
        <begin position="182"/>
        <end position="207"/>
    </location>
</feature>
<dbReference type="Proteomes" id="UP001583186">
    <property type="component" value="Unassembled WGS sequence"/>
</dbReference>
<gene>
    <name evidence="2" type="ORF">Sste5346_004128</name>
</gene>
<protein>
    <recommendedName>
        <fullName evidence="4">Pre-mRNA splicing factor</fullName>
    </recommendedName>
</protein>
<dbReference type="EMBL" id="JAWCUI010000019">
    <property type="protein sequence ID" value="KAL1897392.1"/>
    <property type="molecule type" value="Genomic_DNA"/>
</dbReference>
<keyword evidence="1" id="KW-1133">Transmembrane helix</keyword>
<evidence type="ECO:0000313" key="2">
    <source>
        <dbReference type="EMBL" id="KAL1897392.1"/>
    </source>
</evidence>
<feature type="transmembrane region" description="Helical" evidence="1">
    <location>
        <begin position="143"/>
        <end position="162"/>
    </location>
</feature>
<name>A0ABR3ZAW3_9PEZI</name>
<evidence type="ECO:0000256" key="1">
    <source>
        <dbReference type="SAM" id="Phobius"/>
    </source>
</evidence>